<gene>
    <name evidence="2" type="ORF">PHYPA_010572</name>
</gene>
<feature type="compositionally biased region" description="Basic and acidic residues" evidence="1">
    <location>
        <begin position="1"/>
        <end position="10"/>
    </location>
</feature>
<reference evidence="2 4" key="2">
    <citation type="journal article" date="2018" name="Plant J.">
        <title>The Physcomitrella patens chromosome-scale assembly reveals moss genome structure and evolution.</title>
        <authorList>
            <person name="Lang D."/>
            <person name="Ullrich K.K."/>
            <person name="Murat F."/>
            <person name="Fuchs J."/>
            <person name="Jenkins J."/>
            <person name="Haas F.B."/>
            <person name="Piednoel M."/>
            <person name="Gundlach H."/>
            <person name="Van Bel M."/>
            <person name="Meyberg R."/>
            <person name="Vives C."/>
            <person name="Morata J."/>
            <person name="Symeonidi A."/>
            <person name="Hiss M."/>
            <person name="Muchero W."/>
            <person name="Kamisugi Y."/>
            <person name="Saleh O."/>
            <person name="Blanc G."/>
            <person name="Decker E.L."/>
            <person name="van Gessel N."/>
            <person name="Grimwood J."/>
            <person name="Hayes R.D."/>
            <person name="Graham S.W."/>
            <person name="Gunter L.E."/>
            <person name="McDaniel S.F."/>
            <person name="Hoernstein S.N.W."/>
            <person name="Larsson A."/>
            <person name="Li F.W."/>
            <person name="Perroud P.F."/>
            <person name="Phillips J."/>
            <person name="Ranjan P."/>
            <person name="Rokshar D.S."/>
            <person name="Rothfels C.J."/>
            <person name="Schneider L."/>
            <person name="Shu S."/>
            <person name="Stevenson D.W."/>
            <person name="Thummler F."/>
            <person name="Tillich M."/>
            <person name="Villarreal Aguilar J.C."/>
            <person name="Widiez T."/>
            <person name="Wong G.K."/>
            <person name="Wymore A."/>
            <person name="Zhang Y."/>
            <person name="Zimmer A.D."/>
            <person name="Quatrano R.S."/>
            <person name="Mayer K.F.X."/>
            <person name="Goodstein D."/>
            <person name="Casacuberta J.M."/>
            <person name="Vandepoele K."/>
            <person name="Reski R."/>
            <person name="Cuming A.C."/>
            <person name="Tuskan G.A."/>
            <person name="Maumus F."/>
            <person name="Salse J."/>
            <person name="Schmutz J."/>
            <person name="Rensing S.A."/>
        </authorList>
    </citation>
    <scope>NUCLEOTIDE SEQUENCE [LARGE SCALE GENOMIC DNA]</scope>
    <source>
        <strain evidence="3 4">cv. Gransden 2004</strain>
    </source>
</reference>
<evidence type="ECO:0000313" key="4">
    <source>
        <dbReference type="Proteomes" id="UP000006727"/>
    </source>
</evidence>
<reference evidence="3" key="3">
    <citation type="submission" date="2020-12" db="UniProtKB">
        <authorList>
            <consortium name="EnsemblPlants"/>
        </authorList>
    </citation>
    <scope>IDENTIFICATION</scope>
</reference>
<evidence type="ECO:0000313" key="3">
    <source>
        <dbReference type="EnsemblPlants" id="Pp3c7_19430V3.1"/>
    </source>
</evidence>
<evidence type="ECO:0000256" key="1">
    <source>
        <dbReference type="SAM" id="MobiDB-lite"/>
    </source>
</evidence>
<feature type="region of interest" description="Disordered" evidence="1">
    <location>
        <begin position="1"/>
        <end position="28"/>
    </location>
</feature>
<dbReference type="AlphaFoldDB" id="A0A2K1KC83"/>
<dbReference type="InParanoid" id="A0A2K1KC83"/>
<name>A0A2K1KC83_PHYPA</name>
<organism evidence="2">
    <name type="scientific">Physcomitrium patens</name>
    <name type="common">Spreading-leaved earth moss</name>
    <name type="synonym">Physcomitrella patens</name>
    <dbReference type="NCBI Taxonomy" id="3218"/>
    <lineage>
        <taxon>Eukaryota</taxon>
        <taxon>Viridiplantae</taxon>
        <taxon>Streptophyta</taxon>
        <taxon>Embryophyta</taxon>
        <taxon>Bryophyta</taxon>
        <taxon>Bryophytina</taxon>
        <taxon>Bryopsida</taxon>
        <taxon>Funariidae</taxon>
        <taxon>Funariales</taxon>
        <taxon>Funariaceae</taxon>
        <taxon>Physcomitrium</taxon>
    </lineage>
</organism>
<evidence type="ECO:0000313" key="2">
    <source>
        <dbReference type="EMBL" id="PNR51385.1"/>
    </source>
</evidence>
<dbReference type="Gramene" id="Pp3c7_19430V3.1">
    <property type="protein sequence ID" value="Pp3c7_19430V3.1"/>
    <property type="gene ID" value="Pp3c7_19430"/>
</dbReference>
<protein>
    <submittedName>
        <fullName evidence="2 3">Uncharacterized protein</fullName>
    </submittedName>
</protein>
<dbReference type="EMBL" id="ABEU02000007">
    <property type="protein sequence ID" value="PNR51385.1"/>
    <property type="molecule type" value="Genomic_DNA"/>
</dbReference>
<sequence>MKEMKKEKGQSHNRPAIHPVKHTESSIGRELEQGFKLGRFFLCATQIVN</sequence>
<dbReference type="Proteomes" id="UP000006727">
    <property type="component" value="Chromosome 7"/>
</dbReference>
<dbReference type="EnsemblPlants" id="Pp3c7_19430V3.1">
    <property type="protein sequence ID" value="Pp3c7_19430V3.1"/>
    <property type="gene ID" value="Pp3c7_19430"/>
</dbReference>
<proteinExistence type="predicted"/>
<keyword evidence="4" id="KW-1185">Reference proteome</keyword>
<reference evidence="2 4" key="1">
    <citation type="journal article" date="2008" name="Science">
        <title>The Physcomitrella genome reveals evolutionary insights into the conquest of land by plants.</title>
        <authorList>
            <person name="Rensing S."/>
            <person name="Lang D."/>
            <person name="Zimmer A."/>
            <person name="Terry A."/>
            <person name="Salamov A."/>
            <person name="Shapiro H."/>
            <person name="Nishiyama T."/>
            <person name="Perroud P.-F."/>
            <person name="Lindquist E."/>
            <person name="Kamisugi Y."/>
            <person name="Tanahashi T."/>
            <person name="Sakakibara K."/>
            <person name="Fujita T."/>
            <person name="Oishi K."/>
            <person name="Shin-I T."/>
            <person name="Kuroki Y."/>
            <person name="Toyoda A."/>
            <person name="Suzuki Y."/>
            <person name="Hashimoto A."/>
            <person name="Yamaguchi K."/>
            <person name="Sugano A."/>
            <person name="Kohara Y."/>
            <person name="Fujiyama A."/>
            <person name="Anterola A."/>
            <person name="Aoki S."/>
            <person name="Ashton N."/>
            <person name="Barbazuk W.B."/>
            <person name="Barker E."/>
            <person name="Bennetzen J."/>
            <person name="Bezanilla M."/>
            <person name="Blankenship R."/>
            <person name="Cho S.H."/>
            <person name="Dutcher S."/>
            <person name="Estelle M."/>
            <person name="Fawcett J.A."/>
            <person name="Gundlach H."/>
            <person name="Hanada K."/>
            <person name="Heyl A."/>
            <person name="Hicks K.A."/>
            <person name="Hugh J."/>
            <person name="Lohr M."/>
            <person name="Mayer K."/>
            <person name="Melkozernov A."/>
            <person name="Murata T."/>
            <person name="Nelson D."/>
            <person name="Pils B."/>
            <person name="Prigge M."/>
            <person name="Reiss B."/>
            <person name="Renner T."/>
            <person name="Rombauts S."/>
            <person name="Rushton P."/>
            <person name="Sanderfoot A."/>
            <person name="Schween G."/>
            <person name="Shiu S.-H."/>
            <person name="Stueber K."/>
            <person name="Theodoulou F.L."/>
            <person name="Tu H."/>
            <person name="Van de Peer Y."/>
            <person name="Verrier P.J."/>
            <person name="Waters E."/>
            <person name="Wood A."/>
            <person name="Yang L."/>
            <person name="Cove D."/>
            <person name="Cuming A."/>
            <person name="Hasebe M."/>
            <person name="Lucas S."/>
            <person name="Mishler D.B."/>
            <person name="Reski R."/>
            <person name="Grigoriev I."/>
            <person name="Quatrano R.S."/>
            <person name="Boore J.L."/>
        </authorList>
    </citation>
    <scope>NUCLEOTIDE SEQUENCE [LARGE SCALE GENOMIC DNA]</scope>
    <source>
        <strain evidence="3 4">cv. Gransden 2004</strain>
    </source>
</reference>
<accession>A0A2K1KC83</accession>